<keyword evidence="2" id="KW-0732">Signal</keyword>
<dbReference type="RefSeq" id="WP_271012640.1">
    <property type="nucleotide sequence ID" value="NZ_JAQIFT010000048.1"/>
</dbReference>
<organism evidence="4 5">
    <name type="scientific">Holtiella tumoricola</name>
    <dbReference type="NCBI Taxonomy" id="3018743"/>
    <lineage>
        <taxon>Bacteria</taxon>
        <taxon>Bacillati</taxon>
        <taxon>Bacillota</taxon>
        <taxon>Clostridia</taxon>
        <taxon>Lachnospirales</taxon>
        <taxon>Cellulosilyticaceae</taxon>
        <taxon>Holtiella</taxon>
    </lineage>
</organism>
<reference evidence="4" key="1">
    <citation type="journal article" date="2023" name="Int. J. Syst. Evol. Microbiol.">
        <title>&lt;i&gt;Holtiella tumoricola&lt;/i&gt; gen. nov. sp. nov., isolated from a human clinical sample.</title>
        <authorList>
            <person name="Allen-Vercoe E."/>
            <person name="Daigneault M.C."/>
            <person name="Vancuren S.J."/>
            <person name="Cochrane K."/>
            <person name="O'Neal L.L."/>
            <person name="Sankaranarayanan K."/>
            <person name="Lawson P.A."/>
        </authorList>
    </citation>
    <scope>NUCLEOTIDE SEQUENCE</scope>
    <source>
        <strain evidence="4">CC70A</strain>
    </source>
</reference>
<dbReference type="Proteomes" id="UP001169242">
    <property type="component" value="Unassembled WGS sequence"/>
</dbReference>
<dbReference type="AlphaFoldDB" id="A0AA42DP77"/>
<dbReference type="Pfam" id="PF01476">
    <property type="entry name" value="LysM"/>
    <property type="match status" value="1"/>
</dbReference>
<feature type="chain" id="PRO_5041300868" evidence="2">
    <location>
        <begin position="24"/>
        <end position="623"/>
    </location>
</feature>
<evidence type="ECO:0000256" key="2">
    <source>
        <dbReference type="SAM" id="SignalP"/>
    </source>
</evidence>
<evidence type="ECO:0000259" key="3">
    <source>
        <dbReference type="PROSITE" id="PS51782"/>
    </source>
</evidence>
<feature type="compositionally biased region" description="Low complexity" evidence="1">
    <location>
        <begin position="30"/>
        <end position="95"/>
    </location>
</feature>
<feature type="region of interest" description="Disordered" evidence="1">
    <location>
        <begin position="29"/>
        <end position="96"/>
    </location>
</feature>
<keyword evidence="5" id="KW-1185">Reference proteome</keyword>
<dbReference type="SMART" id="SM00257">
    <property type="entry name" value="LysM"/>
    <property type="match status" value="1"/>
</dbReference>
<evidence type="ECO:0000256" key="1">
    <source>
        <dbReference type="SAM" id="MobiDB-lite"/>
    </source>
</evidence>
<protein>
    <submittedName>
        <fullName evidence="4">LysM peptidoglycan-binding domain-containing protein</fullName>
    </submittedName>
</protein>
<name>A0AA42DP77_9FIRM</name>
<evidence type="ECO:0000313" key="4">
    <source>
        <dbReference type="EMBL" id="MDA3732535.1"/>
    </source>
</evidence>
<dbReference type="SUPFAM" id="SSF54106">
    <property type="entry name" value="LysM domain"/>
    <property type="match status" value="1"/>
</dbReference>
<feature type="domain" description="LysM" evidence="3">
    <location>
        <begin position="101"/>
        <end position="145"/>
    </location>
</feature>
<feature type="signal peptide" evidence="2">
    <location>
        <begin position="1"/>
        <end position="23"/>
    </location>
</feature>
<comment type="caution">
    <text evidence="4">The sequence shown here is derived from an EMBL/GenBank/DDBJ whole genome shotgun (WGS) entry which is preliminary data.</text>
</comment>
<dbReference type="InterPro" id="IPR018392">
    <property type="entry name" value="LysM"/>
</dbReference>
<evidence type="ECO:0000313" key="5">
    <source>
        <dbReference type="Proteomes" id="UP001169242"/>
    </source>
</evidence>
<dbReference type="PROSITE" id="PS51782">
    <property type="entry name" value="LYSM"/>
    <property type="match status" value="1"/>
</dbReference>
<sequence length="623" mass="67515">MNKKFISVMLGLSIATGSFTTFAADAVSGASSTTTSTTKPSTSTAKPSTSTAKPSTSTAKPSTSTTKPSTSTAKPSTSTAKPSTSTSKPSATTSSVNKPGEVYVVKAGDVLSRIAVKYGMTYQEIATYNNIKNPHLIYVGQKIVIPVKTTQTTPKPAETKPTTTVEKPVEVKPEVKPEVVTPAPEVDVVTSASVANDMIQLEKALSTEGTWIICAKGDLTIDKEIIVEGEFRNKNNPEDKIARKLALYDQDENKNVTASHTLTAPKMIVKSENFKIQEGTFVGDIYVDAPGFTLVNTQVEGNIYFTKEAYRKSFVLQKEAKVTGSIITGTEVDSVSGASLATDEASLEKALGNKWIITLKEDITTDKEIVMSGRFEKQDKKDATKVVAGRKLALYDQDENKKVTASYTLQAPKLTVKSTNAKIQEGTFVGDIYVEAPGFSLVRTTVEGNVYFAKEAYMRTADLSQGTVKGEVAVKTEGIDAVTGASFATEESKLHMALSQEGTWIICATDDFTTDKEIVVEGEFRNKNKPENDIYRKLALYNQDSGKNVIETYVLTSPKMIVKSENFKIQEGTFVGDIYVEAPGFTLTNVTVEGNIYFAKEAYKETFKLEQDAKVIGSLLEAK</sequence>
<proteinExistence type="predicted"/>
<dbReference type="CDD" id="cd00118">
    <property type="entry name" value="LysM"/>
    <property type="match status" value="1"/>
</dbReference>
<dbReference type="Gene3D" id="3.10.350.10">
    <property type="entry name" value="LysM domain"/>
    <property type="match status" value="1"/>
</dbReference>
<dbReference type="EMBL" id="JAQIFT010000048">
    <property type="protein sequence ID" value="MDA3732535.1"/>
    <property type="molecule type" value="Genomic_DNA"/>
</dbReference>
<gene>
    <name evidence="4" type="ORF">PBV87_13670</name>
</gene>
<accession>A0AA42DP77</accession>
<dbReference type="InterPro" id="IPR036779">
    <property type="entry name" value="LysM_dom_sf"/>
</dbReference>